<evidence type="ECO:0000256" key="14">
    <source>
        <dbReference type="RuleBase" id="RU365096"/>
    </source>
</evidence>
<comment type="cofactor">
    <cofactor evidence="14">
        <name>[4Fe-4S] cluster</name>
        <dbReference type="ChEBI" id="CHEBI:49883"/>
    </cofactor>
    <text evidence="14">Binds 1 [4Fe-4S] cluster.</text>
</comment>
<dbReference type="Pfam" id="PF00730">
    <property type="entry name" value="HhH-GPD"/>
    <property type="match status" value="1"/>
</dbReference>
<dbReference type="InterPro" id="IPR004036">
    <property type="entry name" value="Endonuclease-III-like_CS2"/>
</dbReference>
<proteinExistence type="inferred from homology"/>
<evidence type="ECO:0000256" key="13">
    <source>
        <dbReference type="ARBA" id="ARBA00023295"/>
    </source>
</evidence>
<evidence type="ECO:0000256" key="4">
    <source>
        <dbReference type="ARBA" id="ARBA00012045"/>
    </source>
</evidence>
<comment type="similarity">
    <text evidence="3 14">Belongs to the Nth/MutY family.</text>
</comment>
<dbReference type="GO" id="GO:0046872">
    <property type="term" value="F:metal ion binding"/>
    <property type="evidence" value="ECO:0007669"/>
    <property type="project" value="UniProtKB-UniRule"/>
</dbReference>
<accession>A0A4R6UQE9</accession>
<evidence type="ECO:0000256" key="10">
    <source>
        <dbReference type="ARBA" id="ARBA00023004"/>
    </source>
</evidence>
<comment type="catalytic activity">
    <reaction evidence="1 14">
        <text>Hydrolyzes free adenine bases from 7,8-dihydro-8-oxoguanine:adenine mismatched double-stranded DNA, leaving an apurinic site.</text>
        <dbReference type="EC" id="3.2.2.31"/>
    </reaction>
</comment>
<dbReference type="GO" id="GO:0051539">
    <property type="term" value="F:4 iron, 4 sulfur cluster binding"/>
    <property type="evidence" value="ECO:0007669"/>
    <property type="project" value="UniProtKB-UniRule"/>
</dbReference>
<comment type="caution">
    <text evidence="16">The sequence shown here is derived from an EMBL/GenBank/DDBJ whole genome shotgun (WGS) entry which is preliminary data.</text>
</comment>
<keyword evidence="8 14" id="KW-0227">DNA damage</keyword>
<dbReference type="InterPro" id="IPR005760">
    <property type="entry name" value="A/G_AdeGlyc_MutY"/>
</dbReference>
<feature type="domain" description="HhH-GPD" evidence="15">
    <location>
        <begin position="42"/>
        <end position="193"/>
    </location>
</feature>
<keyword evidence="6" id="KW-0004">4Fe-4S</keyword>
<sequence>MPSQNTQAIQRAVLAWFDRAGRKHLPWQQHKTAYRVWISEIMLQQTQVTTVIDYYQRFMQRFPTLDALAEAPLDDVLAHWAGLGYYSRARNLHACAKLLQAENGGEFPLSVEAIAELPGIGRSTAGAILSLGAGYWAPILDGNVKRVLCRVAGIELFKQPREAEKRLWALSEQLTPAKRHADWNQAMMDIGATVCRRGTPVCKQCPFSGHCVAERTQAFERYPGKKPKKAVPLKQSRVLMLVDGKRLLLKQRPPTGIWGGLWTLPEIDPALSPIEQAAELGLSVQLHEAIPPLRHTFSHFQLDIHAFYGVIAARASRIMDAPYRWQPLNALHETGLPAPILKLIQQQFPEKS</sequence>
<evidence type="ECO:0000256" key="12">
    <source>
        <dbReference type="ARBA" id="ARBA00023204"/>
    </source>
</evidence>
<dbReference type="PANTHER" id="PTHR42944:SF1">
    <property type="entry name" value="ADENINE DNA GLYCOSYLASE"/>
    <property type="match status" value="1"/>
</dbReference>
<evidence type="ECO:0000256" key="8">
    <source>
        <dbReference type="ARBA" id="ARBA00022763"/>
    </source>
</evidence>
<dbReference type="Pfam" id="PF00633">
    <property type="entry name" value="HHH"/>
    <property type="match status" value="1"/>
</dbReference>
<keyword evidence="9" id="KW-0378">Hydrolase</keyword>
<dbReference type="GO" id="GO:0000701">
    <property type="term" value="F:purine-specific mismatch base pair DNA N-glycosylase activity"/>
    <property type="evidence" value="ECO:0007669"/>
    <property type="project" value="UniProtKB-EC"/>
</dbReference>
<comment type="function">
    <text evidence="2">Adenine glycosylase active on G-A mispairs. MutY also corrects error-prone DNA synthesis past GO lesions which are due to the oxidatively damaged form of guanine: 7,8-dihydro-8-oxoguanine (8-oxo-dGTP).</text>
</comment>
<dbReference type="InterPro" id="IPR011257">
    <property type="entry name" value="DNA_glycosylase"/>
</dbReference>
<keyword evidence="12" id="KW-0234">DNA repair</keyword>
<keyword evidence="11" id="KW-0411">Iron-sulfur</keyword>
<dbReference type="PANTHER" id="PTHR42944">
    <property type="entry name" value="ADENINE DNA GLYCOSYLASE"/>
    <property type="match status" value="1"/>
</dbReference>
<gene>
    <name evidence="16" type="ORF">EV696_104175</name>
</gene>
<dbReference type="Gene3D" id="1.10.1670.10">
    <property type="entry name" value="Helix-hairpin-Helix base-excision DNA repair enzymes (C-terminal)"/>
    <property type="match status" value="1"/>
</dbReference>
<keyword evidence="7" id="KW-0479">Metal-binding</keyword>
<name>A0A4R6UQE9_9GAMM</name>
<evidence type="ECO:0000256" key="5">
    <source>
        <dbReference type="ARBA" id="ARBA00022023"/>
    </source>
</evidence>
<dbReference type="EMBL" id="SNYM01000004">
    <property type="protein sequence ID" value="TDQ49470.1"/>
    <property type="molecule type" value="Genomic_DNA"/>
</dbReference>
<keyword evidence="10 14" id="KW-0408">Iron</keyword>
<evidence type="ECO:0000259" key="15">
    <source>
        <dbReference type="SMART" id="SM00478"/>
    </source>
</evidence>
<dbReference type="InterPro" id="IPR029119">
    <property type="entry name" value="MutY_C"/>
</dbReference>
<dbReference type="Gene3D" id="3.90.79.10">
    <property type="entry name" value="Nucleoside Triphosphate Pyrophosphohydrolase"/>
    <property type="match status" value="1"/>
</dbReference>
<dbReference type="InterPro" id="IPR003265">
    <property type="entry name" value="HhH-GPD_domain"/>
</dbReference>
<dbReference type="InterPro" id="IPR044298">
    <property type="entry name" value="MIG/MutY"/>
</dbReference>
<evidence type="ECO:0000256" key="3">
    <source>
        <dbReference type="ARBA" id="ARBA00008343"/>
    </source>
</evidence>
<dbReference type="SMART" id="SM00478">
    <property type="entry name" value="ENDO3c"/>
    <property type="match status" value="1"/>
</dbReference>
<evidence type="ECO:0000256" key="1">
    <source>
        <dbReference type="ARBA" id="ARBA00000843"/>
    </source>
</evidence>
<dbReference type="InterPro" id="IPR015797">
    <property type="entry name" value="NUDIX_hydrolase-like_dom_sf"/>
</dbReference>
<dbReference type="SUPFAM" id="SSF55811">
    <property type="entry name" value="Nudix"/>
    <property type="match status" value="1"/>
</dbReference>
<evidence type="ECO:0000256" key="6">
    <source>
        <dbReference type="ARBA" id="ARBA00022485"/>
    </source>
</evidence>
<evidence type="ECO:0000256" key="2">
    <source>
        <dbReference type="ARBA" id="ARBA00002933"/>
    </source>
</evidence>
<evidence type="ECO:0000256" key="7">
    <source>
        <dbReference type="ARBA" id="ARBA00022723"/>
    </source>
</evidence>
<dbReference type="NCBIfam" id="TIGR01084">
    <property type="entry name" value="mutY"/>
    <property type="match status" value="1"/>
</dbReference>
<dbReference type="GO" id="GO:0006298">
    <property type="term" value="P:mismatch repair"/>
    <property type="evidence" value="ECO:0007669"/>
    <property type="project" value="TreeGrafter"/>
</dbReference>
<evidence type="ECO:0000313" key="16">
    <source>
        <dbReference type="EMBL" id="TDQ49470.1"/>
    </source>
</evidence>
<dbReference type="OrthoDB" id="9802365at2"/>
<dbReference type="InterPro" id="IPR000445">
    <property type="entry name" value="HhH_motif"/>
</dbReference>
<organism evidence="16 17">
    <name type="scientific">Permianibacter aggregans</name>
    <dbReference type="NCBI Taxonomy" id="1510150"/>
    <lineage>
        <taxon>Bacteria</taxon>
        <taxon>Pseudomonadati</taxon>
        <taxon>Pseudomonadota</taxon>
        <taxon>Gammaproteobacteria</taxon>
        <taxon>Pseudomonadales</taxon>
        <taxon>Pseudomonadaceae</taxon>
        <taxon>Permianibacter</taxon>
    </lineage>
</organism>
<reference evidence="16 17" key="1">
    <citation type="submission" date="2019-03" db="EMBL/GenBank/DDBJ databases">
        <title>Genomic Encyclopedia of Type Strains, Phase IV (KMG-IV): sequencing the most valuable type-strain genomes for metagenomic binning, comparative biology and taxonomic classification.</title>
        <authorList>
            <person name="Goeker M."/>
        </authorList>
    </citation>
    <scope>NUCLEOTIDE SEQUENCE [LARGE SCALE GENOMIC DNA]</scope>
    <source>
        <strain evidence="16 17">DSM 103792</strain>
    </source>
</reference>
<keyword evidence="17" id="KW-1185">Reference proteome</keyword>
<dbReference type="GO" id="GO:0006284">
    <property type="term" value="P:base-excision repair"/>
    <property type="evidence" value="ECO:0007669"/>
    <property type="project" value="UniProtKB-UniRule"/>
</dbReference>
<dbReference type="Gene3D" id="1.10.340.30">
    <property type="entry name" value="Hypothetical protein, domain 2"/>
    <property type="match status" value="1"/>
</dbReference>
<dbReference type="EC" id="3.2.2.31" evidence="4 14"/>
<dbReference type="CDD" id="cd03431">
    <property type="entry name" value="NUDIX_DNA_Glycosylase_C-MutY"/>
    <property type="match status" value="1"/>
</dbReference>
<protein>
    <recommendedName>
        <fullName evidence="5 14">Adenine DNA glycosylase</fullName>
        <ecNumber evidence="4 14">3.2.2.31</ecNumber>
    </recommendedName>
</protein>
<dbReference type="InterPro" id="IPR023170">
    <property type="entry name" value="HhH_base_excis_C"/>
</dbReference>
<evidence type="ECO:0000256" key="11">
    <source>
        <dbReference type="ARBA" id="ARBA00023014"/>
    </source>
</evidence>
<dbReference type="Proteomes" id="UP000295375">
    <property type="component" value="Unassembled WGS sequence"/>
</dbReference>
<dbReference type="SUPFAM" id="SSF48150">
    <property type="entry name" value="DNA-glycosylase"/>
    <property type="match status" value="1"/>
</dbReference>
<dbReference type="GO" id="GO:0032357">
    <property type="term" value="F:oxidized purine DNA binding"/>
    <property type="evidence" value="ECO:0007669"/>
    <property type="project" value="TreeGrafter"/>
</dbReference>
<keyword evidence="13 14" id="KW-0326">Glycosidase</keyword>
<evidence type="ECO:0000313" key="17">
    <source>
        <dbReference type="Proteomes" id="UP000295375"/>
    </source>
</evidence>
<dbReference type="Pfam" id="PF14815">
    <property type="entry name" value="NUDIX_4"/>
    <property type="match status" value="1"/>
</dbReference>
<dbReference type="RefSeq" id="WP_133589262.1">
    <property type="nucleotide sequence ID" value="NZ_CP037953.1"/>
</dbReference>
<dbReference type="AlphaFoldDB" id="A0A4R6UQE9"/>
<evidence type="ECO:0000256" key="9">
    <source>
        <dbReference type="ARBA" id="ARBA00022801"/>
    </source>
</evidence>
<dbReference type="GO" id="GO:0035485">
    <property type="term" value="F:adenine/guanine mispair binding"/>
    <property type="evidence" value="ECO:0007669"/>
    <property type="project" value="TreeGrafter"/>
</dbReference>
<dbReference type="FunFam" id="1.10.340.30:FF:000002">
    <property type="entry name" value="Adenine DNA glycosylase"/>
    <property type="match status" value="1"/>
</dbReference>
<dbReference type="CDD" id="cd00056">
    <property type="entry name" value="ENDO3c"/>
    <property type="match status" value="1"/>
</dbReference>
<dbReference type="GO" id="GO:0034039">
    <property type="term" value="F:8-oxo-7,8-dihydroguanine DNA N-glycosylase activity"/>
    <property type="evidence" value="ECO:0007669"/>
    <property type="project" value="TreeGrafter"/>
</dbReference>
<dbReference type="PROSITE" id="PS01155">
    <property type="entry name" value="ENDONUCLEASE_III_2"/>
    <property type="match status" value="1"/>
</dbReference>